<keyword evidence="8" id="KW-1185">Reference proteome</keyword>
<feature type="compositionally biased region" description="Polar residues" evidence="6">
    <location>
        <begin position="164"/>
        <end position="189"/>
    </location>
</feature>
<comment type="similarity">
    <text evidence="1">Belongs to the TAF9 family. CENP-S/MHF1 subfamily.</text>
</comment>
<feature type="compositionally biased region" description="Polar residues" evidence="6">
    <location>
        <begin position="12"/>
        <end position="22"/>
    </location>
</feature>
<keyword evidence="4" id="KW-0238">DNA-binding</keyword>
<dbReference type="AlphaFoldDB" id="A0AAD5WIB6"/>
<evidence type="ECO:0000256" key="5">
    <source>
        <dbReference type="ARBA" id="ARBA00023204"/>
    </source>
</evidence>
<dbReference type="Proteomes" id="UP001196413">
    <property type="component" value="Unassembled WGS sequence"/>
</dbReference>
<keyword evidence="5" id="KW-0234">DNA repair</keyword>
<comment type="caution">
    <text evidence="7">The sequence shown here is derived from an EMBL/GenBank/DDBJ whole genome shotgun (WGS) entry which is preliminary data.</text>
</comment>
<dbReference type="GO" id="GO:0046982">
    <property type="term" value="F:protein heterodimerization activity"/>
    <property type="evidence" value="ECO:0007669"/>
    <property type="project" value="InterPro"/>
</dbReference>
<dbReference type="GO" id="GO:0006281">
    <property type="term" value="P:DNA repair"/>
    <property type="evidence" value="ECO:0007669"/>
    <property type="project" value="UniProtKB-KW"/>
</dbReference>
<dbReference type="CDD" id="cd22919">
    <property type="entry name" value="HFD_CENP-S"/>
    <property type="match status" value="1"/>
</dbReference>
<dbReference type="Gene3D" id="1.10.20.10">
    <property type="entry name" value="Histone, subunit A"/>
    <property type="match status" value="1"/>
</dbReference>
<dbReference type="InterPro" id="IPR029003">
    <property type="entry name" value="CENP-S/Mhf1"/>
</dbReference>
<reference evidence="7" key="1">
    <citation type="submission" date="2021-06" db="EMBL/GenBank/DDBJ databases">
        <title>Parelaphostrongylus tenuis whole genome reference sequence.</title>
        <authorList>
            <person name="Garwood T.J."/>
            <person name="Larsen P.A."/>
            <person name="Fountain-Jones N.M."/>
            <person name="Garbe J.R."/>
            <person name="Macchietto M.G."/>
            <person name="Kania S.A."/>
            <person name="Gerhold R.W."/>
            <person name="Richards J.E."/>
            <person name="Wolf T.M."/>
        </authorList>
    </citation>
    <scope>NUCLEOTIDE SEQUENCE</scope>
    <source>
        <strain evidence="7">MNPRO001-30</strain>
        <tissue evidence="7">Meninges</tissue>
    </source>
</reference>
<keyword evidence="3" id="KW-0227">DNA damage</keyword>
<proteinExistence type="inferred from homology"/>
<dbReference type="GO" id="GO:0003682">
    <property type="term" value="F:chromatin binding"/>
    <property type="evidence" value="ECO:0007669"/>
    <property type="project" value="TreeGrafter"/>
</dbReference>
<protein>
    <recommendedName>
        <fullName evidence="2">Centromere protein S</fullName>
    </recommendedName>
</protein>
<organism evidence="7 8">
    <name type="scientific">Parelaphostrongylus tenuis</name>
    <name type="common">Meningeal worm</name>
    <dbReference type="NCBI Taxonomy" id="148309"/>
    <lineage>
        <taxon>Eukaryota</taxon>
        <taxon>Metazoa</taxon>
        <taxon>Ecdysozoa</taxon>
        <taxon>Nematoda</taxon>
        <taxon>Chromadorea</taxon>
        <taxon>Rhabditida</taxon>
        <taxon>Rhabditina</taxon>
        <taxon>Rhabditomorpha</taxon>
        <taxon>Strongyloidea</taxon>
        <taxon>Metastrongylidae</taxon>
        <taxon>Parelaphostrongylus</taxon>
    </lineage>
</organism>
<accession>A0AAD5WIB6</accession>
<evidence type="ECO:0000256" key="1">
    <source>
        <dbReference type="ARBA" id="ARBA00006612"/>
    </source>
</evidence>
<evidence type="ECO:0000313" key="7">
    <source>
        <dbReference type="EMBL" id="KAJ1370463.1"/>
    </source>
</evidence>
<gene>
    <name evidence="7" type="ORF">KIN20_032191</name>
</gene>
<name>A0AAD5WIB6_PARTN</name>
<sequence>MKRKAEPDAEEMTSSKGPSTSKKLAPEADNDFINETELQKSIQVSVLKNADDITEEFQKNGDQVRFDPDVIAHVSALVWDTVSGDWTSDLLAFSSHARRENVNISDVALIMRRNPSLLEMVSKTADVDLSEGPVVKRRRSNNKESSRGGRSFKARRGRPVGVLTTRNGSVELDANSNTNDSPQVSSLRN</sequence>
<dbReference type="GO" id="GO:0000712">
    <property type="term" value="P:resolution of meiotic recombination intermediates"/>
    <property type="evidence" value="ECO:0007669"/>
    <property type="project" value="TreeGrafter"/>
</dbReference>
<dbReference type="Pfam" id="PF15630">
    <property type="entry name" value="CENP-S"/>
    <property type="match status" value="1"/>
</dbReference>
<dbReference type="InterPro" id="IPR009072">
    <property type="entry name" value="Histone-fold"/>
</dbReference>
<dbReference type="GO" id="GO:0003677">
    <property type="term" value="F:DNA binding"/>
    <property type="evidence" value="ECO:0007669"/>
    <property type="project" value="UniProtKB-KW"/>
</dbReference>
<evidence type="ECO:0000256" key="6">
    <source>
        <dbReference type="SAM" id="MobiDB-lite"/>
    </source>
</evidence>
<feature type="region of interest" description="Disordered" evidence="6">
    <location>
        <begin position="1"/>
        <end position="30"/>
    </location>
</feature>
<evidence type="ECO:0000256" key="3">
    <source>
        <dbReference type="ARBA" id="ARBA00022763"/>
    </source>
</evidence>
<dbReference type="EMBL" id="JAHQIW010006781">
    <property type="protein sequence ID" value="KAJ1370463.1"/>
    <property type="molecule type" value="Genomic_DNA"/>
</dbReference>
<dbReference type="GO" id="GO:0031297">
    <property type="term" value="P:replication fork processing"/>
    <property type="evidence" value="ECO:0007669"/>
    <property type="project" value="TreeGrafter"/>
</dbReference>
<evidence type="ECO:0000256" key="2">
    <source>
        <dbReference type="ARBA" id="ARBA00016400"/>
    </source>
</evidence>
<evidence type="ECO:0000313" key="8">
    <source>
        <dbReference type="Proteomes" id="UP001196413"/>
    </source>
</evidence>
<dbReference type="GO" id="GO:0071821">
    <property type="term" value="C:FANCM-MHF complex"/>
    <property type="evidence" value="ECO:0007669"/>
    <property type="project" value="InterPro"/>
</dbReference>
<dbReference type="PANTHER" id="PTHR22980:SF0">
    <property type="entry name" value="CENTROMERE PROTEIN S"/>
    <property type="match status" value="1"/>
</dbReference>
<dbReference type="PANTHER" id="PTHR22980">
    <property type="entry name" value="CORTISTATIN"/>
    <property type="match status" value="1"/>
</dbReference>
<feature type="region of interest" description="Disordered" evidence="6">
    <location>
        <begin position="136"/>
        <end position="189"/>
    </location>
</feature>
<evidence type="ECO:0000256" key="4">
    <source>
        <dbReference type="ARBA" id="ARBA00023125"/>
    </source>
</evidence>